<keyword evidence="5" id="KW-0812">Transmembrane</keyword>
<name>A0A813ZKF7_9BILA</name>
<dbReference type="InterPro" id="IPR011012">
    <property type="entry name" value="Longin-like_dom_sf"/>
</dbReference>
<dbReference type="InterPro" id="IPR044565">
    <property type="entry name" value="Sec22"/>
</dbReference>
<dbReference type="Pfam" id="PF00957">
    <property type="entry name" value="Synaptobrevin"/>
    <property type="match status" value="1"/>
</dbReference>
<dbReference type="Pfam" id="PF13774">
    <property type="entry name" value="Longin"/>
    <property type="match status" value="1"/>
</dbReference>
<keyword evidence="11" id="KW-0472">Membrane</keyword>
<comment type="similarity">
    <text evidence="3">Belongs to the synaptobrevin family.</text>
</comment>
<dbReference type="PANTHER" id="PTHR45837">
    <property type="entry name" value="VESICLE-TRAFFICKING PROTEIN SEC22B"/>
    <property type="match status" value="1"/>
</dbReference>
<feature type="non-terminal residue" evidence="17">
    <location>
        <position position="1"/>
    </location>
</feature>
<dbReference type="AlphaFoldDB" id="A0A813ZKF7"/>
<comment type="subcellular location">
    <subcellularLocation>
        <location evidence="1">Endoplasmic reticulum membrane</location>
        <topology evidence="1">Single-pass type IV membrane protein</topology>
    </subcellularLocation>
    <subcellularLocation>
        <location evidence="13">Golgi apparatus</location>
        <location evidence="13">cis-Golgi network membrane</location>
    </subcellularLocation>
    <subcellularLocation>
        <location evidence="2">Melanosome</location>
    </subcellularLocation>
</comment>
<evidence type="ECO:0000256" key="6">
    <source>
        <dbReference type="ARBA" id="ARBA00022824"/>
    </source>
</evidence>
<dbReference type="Proteomes" id="UP000681722">
    <property type="component" value="Unassembled WGS sequence"/>
</dbReference>
<evidence type="ECO:0000259" key="16">
    <source>
        <dbReference type="PROSITE" id="PS50892"/>
    </source>
</evidence>
<evidence type="ECO:0000313" key="19">
    <source>
        <dbReference type="Proteomes" id="UP000663829"/>
    </source>
</evidence>
<dbReference type="SUPFAM" id="SSF58038">
    <property type="entry name" value="SNARE fusion complex"/>
    <property type="match status" value="1"/>
</dbReference>
<keyword evidence="19" id="KW-1185">Reference proteome</keyword>
<comment type="caution">
    <text evidence="17">The sequence shown here is derived from an EMBL/GenBank/DDBJ whole genome shotgun (WGS) entry which is preliminary data.</text>
</comment>
<evidence type="ECO:0000259" key="15">
    <source>
        <dbReference type="PROSITE" id="PS50859"/>
    </source>
</evidence>
<dbReference type="EMBL" id="CAJOBC010001513">
    <property type="protein sequence ID" value="CAF3682811.1"/>
    <property type="molecule type" value="Genomic_DNA"/>
</dbReference>
<evidence type="ECO:0000256" key="2">
    <source>
        <dbReference type="ARBA" id="ARBA00004223"/>
    </source>
</evidence>
<keyword evidence="4" id="KW-0813">Transport</keyword>
<keyword evidence="10 14" id="KW-0175">Coiled coil</keyword>
<dbReference type="GO" id="GO:0005484">
    <property type="term" value="F:SNAP receptor activity"/>
    <property type="evidence" value="ECO:0007669"/>
    <property type="project" value="InterPro"/>
</dbReference>
<dbReference type="EMBL" id="CAJNOQ010001513">
    <property type="protein sequence ID" value="CAF0900189.1"/>
    <property type="molecule type" value="Genomic_DNA"/>
</dbReference>
<dbReference type="InterPro" id="IPR010908">
    <property type="entry name" value="Longin_dom"/>
</dbReference>
<evidence type="ECO:0000256" key="9">
    <source>
        <dbReference type="ARBA" id="ARBA00023034"/>
    </source>
</evidence>
<evidence type="ECO:0000256" key="11">
    <source>
        <dbReference type="ARBA" id="ARBA00023136"/>
    </source>
</evidence>
<evidence type="ECO:0000313" key="18">
    <source>
        <dbReference type="EMBL" id="CAF3682811.1"/>
    </source>
</evidence>
<proteinExistence type="inferred from homology"/>
<evidence type="ECO:0000256" key="8">
    <source>
        <dbReference type="ARBA" id="ARBA00022989"/>
    </source>
</evidence>
<dbReference type="Pfam" id="PF14838">
    <property type="entry name" value="INTS5_C"/>
    <property type="match status" value="1"/>
</dbReference>
<organism evidence="17 19">
    <name type="scientific">Didymodactylos carnosus</name>
    <dbReference type="NCBI Taxonomy" id="1234261"/>
    <lineage>
        <taxon>Eukaryota</taxon>
        <taxon>Metazoa</taxon>
        <taxon>Spiralia</taxon>
        <taxon>Gnathifera</taxon>
        <taxon>Rotifera</taxon>
        <taxon>Eurotatoria</taxon>
        <taxon>Bdelloidea</taxon>
        <taxon>Philodinida</taxon>
        <taxon>Philodinidae</taxon>
        <taxon>Didymodactylos</taxon>
    </lineage>
</organism>
<protein>
    <submittedName>
        <fullName evidence="17">Uncharacterized protein</fullName>
    </submittedName>
</protein>
<dbReference type="Proteomes" id="UP000663829">
    <property type="component" value="Unassembled WGS sequence"/>
</dbReference>
<dbReference type="InterPro" id="IPR042855">
    <property type="entry name" value="V_SNARE_CC"/>
</dbReference>
<sequence>NGDDIIIKYTKYILTSTQPISVIHDIRLEIEYYYPKCLYNTLDLLFEEKEKDVQLFENLLQLLLIDEKEQSSGPSLTATIWLLIDHFGRLMNDESSYTILLQILKILSIVPCSIKYPQYEQLIHMAAAFADSHLRIIEYLHNSTVKSSFDDFILWRDALVNWIQFRNYEFNLFISIALVDVVVPKISSFDKIDDIVNQRLTGDSSVSLYEQNMNDATRTARAFKRKFSQAFTNGTSGGFNEKTLKIPHQFQEEYIILMTSVFNELDLADSQQQPTTNHNLLLNIAQTLIDNILPDSTMDIHFDDEINLALVRRLEDQPLVWNLLEIVSSDSNSFHLCLPLVRCILSSLIVQWENLREERAKLYNRLLSLSTNLLVLLRKARYLPSPLNDIYELFPYISTYDCYMLMLNTWNYLKQQQYPLIDNSRLKQQIREPQFIDPIRFVIQKNIQDMVLMTMIGRVADGLPLAASVHNDIRDESGKGTPEYQNQAKNILRRLTQNSPSKASIETDPYIFHCLIDHDVCYLTLCEKSFSRKNAFAYLEDIAQEFIVQYGQKIQLAARPYSFIEFDNYIQKMKKQYSDSRSKEVMGKLRGDLRDVQNIMLTNIHDVLSRGETLQTLDTKANRLASLSQQYRKDANYLNRMSSLTKVALSVGSIVILALLAYEIETKYTEFSSITVDQQRESIIQGIPSISTSSGDIMHATQLTSEQCKEVIIKNNNLLKGRCFSSAVPCASLEYAIELKENWTPKYNVSDNAYIEAIVSYTEQHQHYGRNKYTDLHLKAPFVSFLLQYQNEERKASTNVKKDLYITCMYNYDRAIFEFDVDCIQPTIKFRNEIEEALNSSATTAQEQLRQLFNKYGHGLAKRVTFGGQIYYIYYKKVNGEIDETEEKNIADFKIAIDFGQTIDIGAAHDEGKSEKYISHKETAKKKFKAIGGDTRFVNAPDKWVETVADFCT</sequence>
<reference evidence="17" key="1">
    <citation type="submission" date="2021-02" db="EMBL/GenBank/DDBJ databases">
        <authorList>
            <person name="Nowell W R."/>
        </authorList>
    </citation>
    <scope>NUCLEOTIDE SEQUENCE</scope>
</reference>
<feature type="domain" description="Longin" evidence="15">
    <location>
        <begin position="455"/>
        <end position="570"/>
    </location>
</feature>
<evidence type="ECO:0000256" key="14">
    <source>
        <dbReference type="PROSITE-ProRule" id="PRU00290"/>
    </source>
</evidence>
<keyword evidence="7" id="KW-0653">Protein transport</keyword>
<evidence type="ECO:0000256" key="4">
    <source>
        <dbReference type="ARBA" id="ARBA00022448"/>
    </source>
</evidence>
<evidence type="ECO:0000256" key="5">
    <source>
        <dbReference type="ARBA" id="ARBA00022692"/>
    </source>
</evidence>
<comment type="function">
    <text evidence="12">SNARE involved in targeting and fusion of ER-derived transport vesicles with the Golgi complex as well as Golgi-derived retrograde transport vesicles with the ER.</text>
</comment>
<dbReference type="CDD" id="cd14824">
    <property type="entry name" value="Longin"/>
    <property type="match status" value="1"/>
</dbReference>
<evidence type="ECO:0000256" key="10">
    <source>
        <dbReference type="ARBA" id="ARBA00023054"/>
    </source>
</evidence>
<evidence type="ECO:0000256" key="12">
    <source>
        <dbReference type="ARBA" id="ARBA00024173"/>
    </source>
</evidence>
<dbReference type="SMART" id="SM01270">
    <property type="entry name" value="Longin"/>
    <property type="match status" value="1"/>
</dbReference>
<accession>A0A813ZKF7</accession>
<evidence type="ECO:0000256" key="1">
    <source>
        <dbReference type="ARBA" id="ARBA00004163"/>
    </source>
</evidence>
<dbReference type="SUPFAM" id="SSF64356">
    <property type="entry name" value="SNARE-like"/>
    <property type="match status" value="1"/>
</dbReference>
<keyword evidence="8" id="KW-1133">Transmembrane helix</keyword>
<dbReference type="Gene3D" id="3.30.450.50">
    <property type="entry name" value="Longin domain"/>
    <property type="match status" value="1"/>
</dbReference>
<dbReference type="OrthoDB" id="1719357at2759"/>
<dbReference type="GO" id="GO:0006888">
    <property type="term" value="P:endoplasmic reticulum to Golgi vesicle-mediated transport"/>
    <property type="evidence" value="ECO:0007669"/>
    <property type="project" value="InterPro"/>
</dbReference>
<feature type="domain" description="V-SNARE coiled-coil homology" evidence="16">
    <location>
        <begin position="585"/>
        <end position="645"/>
    </location>
</feature>
<dbReference type="GO" id="GO:0006890">
    <property type="term" value="P:retrograde vesicle-mediated transport, Golgi to endoplasmic reticulum"/>
    <property type="evidence" value="ECO:0007669"/>
    <property type="project" value="InterPro"/>
</dbReference>
<evidence type="ECO:0000256" key="7">
    <source>
        <dbReference type="ARBA" id="ARBA00022927"/>
    </source>
</evidence>
<dbReference type="Pfam" id="PF22693">
    <property type="entry name" value="MACPF_1"/>
    <property type="match status" value="1"/>
</dbReference>
<dbReference type="GO" id="GO:0005789">
    <property type="term" value="C:endoplasmic reticulum membrane"/>
    <property type="evidence" value="ECO:0007669"/>
    <property type="project" value="UniProtKB-SubCell"/>
</dbReference>
<evidence type="ECO:0000256" key="13">
    <source>
        <dbReference type="ARBA" id="ARBA00024188"/>
    </source>
</evidence>
<evidence type="ECO:0000313" key="17">
    <source>
        <dbReference type="EMBL" id="CAF0900189.1"/>
    </source>
</evidence>
<dbReference type="GO" id="GO:0015031">
    <property type="term" value="P:protein transport"/>
    <property type="evidence" value="ECO:0007669"/>
    <property type="project" value="UniProtKB-KW"/>
</dbReference>
<keyword evidence="9" id="KW-0333">Golgi apparatus</keyword>
<dbReference type="Gene3D" id="1.20.5.110">
    <property type="match status" value="1"/>
</dbReference>
<evidence type="ECO:0000256" key="3">
    <source>
        <dbReference type="ARBA" id="ARBA00008025"/>
    </source>
</evidence>
<dbReference type="PROSITE" id="PS50892">
    <property type="entry name" value="V_SNARE"/>
    <property type="match status" value="1"/>
</dbReference>
<dbReference type="InterPro" id="IPR029444">
    <property type="entry name" value="INTS5_C"/>
</dbReference>
<dbReference type="GO" id="GO:0005794">
    <property type="term" value="C:Golgi apparatus"/>
    <property type="evidence" value="ECO:0007669"/>
    <property type="project" value="UniProtKB-SubCell"/>
</dbReference>
<keyword evidence="6" id="KW-0256">Endoplasmic reticulum</keyword>
<dbReference type="InterPro" id="IPR054586">
    <property type="entry name" value="MACPF_1_fungal"/>
</dbReference>
<dbReference type="PROSITE" id="PS50859">
    <property type="entry name" value="LONGIN"/>
    <property type="match status" value="1"/>
</dbReference>
<gene>
    <name evidence="17" type="ORF">GPM918_LOCUS8593</name>
    <name evidence="18" type="ORF">SRO942_LOCUS8593</name>
</gene>